<dbReference type="PANTHER" id="PTHR45125">
    <property type="entry name" value="F21J9.4-RELATED"/>
    <property type="match status" value="1"/>
</dbReference>
<dbReference type="EnsemblPlants" id="AET4Gv20743000.1">
    <property type="protein sequence ID" value="AET4Gv20743000.1"/>
    <property type="gene ID" value="AET4Gv20743000"/>
</dbReference>
<keyword evidence="2" id="KW-1185">Reference proteome</keyword>
<dbReference type="Gramene" id="AET4Gv20743000.1">
    <property type="protein sequence ID" value="AET4Gv20743000.1"/>
    <property type="gene ID" value="AET4Gv20743000"/>
</dbReference>
<evidence type="ECO:0000313" key="1">
    <source>
        <dbReference type="EnsemblPlants" id="AET4Gv20743000.1"/>
    </source>
</evidence>
<name>A0A453IZN4_AEGTS</name>
<dbReference type="Proteomes" id="UP000015105">
    <property type="component" value="Chromosome 4D"/>
</dbReference>
<reference evidence="1" key="4">
    <citation type="submission" date="2019-03" db="UniProtKB">
        <authorList>
            <consortium name="EnsemblPlants"/>
        </authorList>
    </citation>
    <scope>IDENTIFICATION</scope>
</reference>
<organism evidence="1 2">
    <name type="scientific">Aegilops tauschii subsp. strangulata</name>
    <name type="common">Goatgrass</name>
    <dbReference type="NCBI Taxonomy" id="200361"/>
    <lineage>
        <taxon>Eukaryota</taxon>
        <taxon>Viridiplantae</taxon>
        <taxon>Streptophyta</taxon>
        <taxon>Embryophyta</taxon>
        <taxon>Tracheophyta</taxon>
        <taxon>Spermatophyta</taxon>
        <taxon>Magnoliopsida</taxon>
        <taxon>Liliopsida</taxon>
        <taxon>Poales</taxon>
        <taxon>Poaceae</taxon>
        <taxon>BOP clade</taxon>
        <taxon>Pooideae</taxon>
        <taxon>Triticodae</taxon>
        <taxon>Triticeae</taxon>
        <taxon>Triticinae</taxon>
        <taxon>Aegilops</taxon>
    </lineage>
</organism>
<dbReference type="AlphaFoldDB" id="A0A453IZN4"/>
<reference evidence="2" key="1">
    <citation type="journal article" date="2014" name="Science">
        <title>Ancient hybridizations among the ancestral genomes of bread wheat.</title>
        <authorList>
            <consortium name="International Wheat Genome Sequencing Consortium,"/>
            <person name="Marcussen T."/>
            <person name="Sandve S.R."/>
            <person name="Heier L."/>
            <person name="Spannagl M."/>
            <person name="Pfeifer M."/>
            <person name="Jakobsen K.S."/>
            <person name="Wulff B.B."/>
            <person name="Steuernagel B."/>
            <person name="Mayer K.F."/>
            <person name="Olsen O.A."/>
        </authorList>
    </citation>
    <scope>NUCLEOTIDE SEQUENCE [LARGE SCALE GENOMIC DNA]</scope>
    <source>
        <strain evidence="2">cv. AL8/78</strain>
    </source>
</reference>
<protein>
    <submittedName>
        <fullName evidence="1">Uncharacterized protein</fullName>
    </submittedName>
</protein>
<proteinExistence type="predicted"/>
<reference evidence="1" key="5">
    <citation type="journal article" date="2021" name="G3 (Bethesda)">
        <title>Aegilops tauschii genome assembly Aet v5.0 features greater sequence contiguity and improved annotation.</title>
        <authorList>
            <person name="Wang L."/>
            <person name="Zhu T."/>
            <person name="Rodriguez J.C."/>
            <person name="Deal K.R."/>
            <person name="Dubcovsky J."/>
            <person name="McGuire P.E."/>
            <person name="Lux T."/>
            <person name="Spannagl M."/>
            <person name="Mayer K.F.X."/>
            <person name="Baldrich P."/>
            <person name="Meyers B.C."/>
            <person name="Huo N."/>
            <person name="Gu Y.Q."/>
            <person name="Zhou H."/>
            <person name="Devos K.M."/>
            <person name="Bennetzen J.L."/>
            <person name="Unver T."/>
            <person name="Budak H."/>
            <person name="Gulick P.J."/>
            <person name="Galiba G."/>
            <person name="Kalapos B."/>
            <person name="Nelson D.R."/>
            <person name="Li P."/>
            <person name="You F.M."/>
            <person name="Luo M.C."/>
            <person name="Dvorak J."/>
        </authorList>
    </citation>
    <scope>NUCLEOTIDE SEQUENCE [LARGE SCALE GENOMIC DNA]</scope>
    <source>
        <strain evidence="1">cv. AL8/78</strain>
    </source>
</reference>
<dbReference type="PANTHER" id="PTHR45125:SF24">
    <property type="entry name" value="GENOME ASSEMBLY, CHROMOSOME: II"/>
    <property type="match status" value="1"/>
</dbReference>
<evidence type="ECO:0000313" key="2">
    <source>
        <dbReference type="Proteomes" id="UP000015105"/>
    </source>
</evidence>
<reference evidence="1" key="3">
    <citation type="journal article" date="2017" name="Nature">
        <title>Genome sequence of the progenitor of the wheat D genome Aegilops tauschii.</title>
        <authorList>
            <person name="Luo M.C."/>
            <person name="Gu Y.Q."/>
            <person name="Puiu D."/>
            <person name="Wang H."/>
            <person name="Twardziok S.O."/>
            <person name="Deal K.R."/>
            <person name="Huo N."/>
            <person name="Zhu T."/>
            <person name="Wang L."/>
            <person name="Wang Y."/>
            <person name="McGuire P.E."/>
            <person name="Liu S."/>
            <person name="Long H."/>
            <person name="Ramasamy R.K."/>
            <person name="Rodriguez J.C."/>
            <person name="Van S.L."/>
            <person name="Yuan L."/>
            <person name="Wang Z."/>
            <person name="Xia Z."/>
            <person name="Xiao L."/>
            <person name="Anderson O.D."/>
            <person name="Ouyang S."/>
            <person name="Liang Y."/>
            <person name="Zimin A.V."/>
            <person name="Pertea G."/>
            <person name="Qi P."/>
            <person name="Bennetzen J.L."/>
            <person name="Dai X."/>
            <person name="Dawson M.W."/>
            <person name="Muller H.G."/>
            <person name="Kugler K."/>
            <person name="Rivarola-Duarte L."/>
            <person name="Spannagl M."/>
            <person name="Mayer K.F.X."/>
            <person name="Lu F.H."/>
            <person name="Bevan M.W."/>
            <person name="Leroy P."/>
            <person name="Li P."/>
            <person name="You F.M."/>
            <person name="Sun Q."/>
            <person name="Liu Z."/>
            <person name="Lyons E."/>
            <person name="Wicker T."/>
            <person name="Salzberg S.L."/>
            <person name="Devos K.M."/>
            <person name="Dvorak J."/>
        </authorList>
    </citation>
    <scope>NUCLEOTIDE SEQUENCE [LARGE SCALE GENOMIC DNA]</scope>
    <source>
        <strain evidence="1">cv. AL8/78</strain>
    </source>
</reference>
<accession>A0A453IZN4</accession>
<reference evidence="2" key="2">
    <citation type="journal article" date="2017" name="Nat. Plants">
        <title>The Aegilops tauschii genome reveals multiple impacts of transposons.</title>
        <authorList>
            <person name="Zhao G."/>
            <person name="Zou C."/>
            <person name="Li K."/>
            <person name="Wang K."/>
            <person name="Li T."/>
            <person name="Gao L."/>
            <person name="Zhang X."/>
            <person name="Wang H."/>
            <person name="Yang Z."/>
            <person name="Liu X."/>
            <person name="Jiang W."/>
            <person name="Mao L."/>
            <person name="Kong X."/>
            <person name="Jiao Y."/>
            <person name="Jia J."/>
        </authorList>
    </citation>
    <scope>NUCLEOTIDE SEQUENCE [LARGE SCALE GENOMIC DNA]</scope>
    <source>
        <strain evidence="2">cv. AL8/78</strain>
    </source>
</reference>
<sequence length="67" mass="8042">IKPTKAYMLSEDKLLCECWRDIGQDPKVGPEQKASTFWLRVHREYHEHNKFAMYQMQSKRGWVSLSK</sequence>